<organism evidence="2">
    <name type="scientific">Siphoviridae sp. ctnFV5</name>
    <dbReference type="NCBI Taxonomy" id="2823600"/>
    <lineage>
        <taxon>Viruses</taxon>
        <taxon>Duplodnaviria</taxon>
        <taxon>Heunggongvirae</taxon>
        <taxon>Uroviricota</taxon>
        <taxon>Caudoviricetes</taxon>
    </lineage>
</organism>
<name>A0A8S5L746_9CAUD</name>
<proteinExistence type="predicted"/>
<dbReference type="EMBL" id="BK014647">
    <property type="protein sequence ID" value="DAD65709.1"/>
    <property type="molecule type" value="Genomic_DNA"/>
</dbReference>
<accession>A0A8S5L746</accession>
<feature type="region of interest" description="Disordered" evidence="1">
    <location>
        <begin position="315"/>
        <end position="351"/>
    </location>
</feature>
<evidence type="ECO:0000256" key="1">
    <source>
        <dbReference type="SAM" id="MobiDB-lite"/>
    </source>
</evidence>
<sequence>MEIRFSTHNEQLTASQIDAENGVIYGVALANKGLNKNGYYFSERFLNELKAYGEKEGKIKSRFEHPSFGTSDLGSLIGWFKNFRIENGTLYGDLFIADVAKKTQVMGRGISIADYVISMASECPDMFGNSVYVFADEVVEEVIEGGETKRFAGLSLDWWVASDLVDVPAATNGLFFSKESKTKKVDYMNILERVKKAFDFSINKAFDLDLTLANGDIITVVTEAEKPQVGDKVKQKTDGGEDAEKPLADGEYVLKDESTLVVEGGAIKEIKEKVSEPNPDDGNQEEFAKQLEECFSLVAEKIDALASEFAKIKSTQSRFSADDKGATSNESSVSGDGLDMDKMRRLLGRTK</sequence>
<protein>
    <submittedName>
        <fullName evidence="2">Uncharacterized protein</fullName>
    </submittedName>
</protein>
<feature type="region of interest" description="Disordered" evidence="1">
    <location>
        <begin position="229"/>
        <end position="249"/>
    </location>
</feature>
<reference evidence="2" key="1">
    <citation type="journal article" date="2021" name="Proc. Natl. Acad. Sci. U.S.A.">
        <title>A Catalog of Tens of Thousands of Viruses from Human Metagenomes Reveals Hidden Associations with Chronic Diseases.</title>
        <authorList>
            <person name="Tisza M.J."/>
            <person name="Buck C.B."/>
        </authorList>
    </citation>
    <scope>NUCLEOTIDE SEQUENCE</scope>
    <source>
        <strain evidence="2">CtnFV5</strain>
    </source>
</reference>
<evidence type="ECO:0000313" key="2">
    <source>
        <dbReference type="EMBL" id="DAD65709.1"/>
    </source>
</evidence>